<name>A0ABS1JWY8_9BURK</name>
<sequence>MRFSSVFQLPAVPQQDAAPLRADAAAKEESAAAQPPPAATGPELPDDLDARVRLIGEWQLGEGY</sequence>
<evidence type="ECO:0000313" key="3">
    <source>
        <dbReference type="Proteomes" id="UP000622707"/>
    </source>
</evidence>
<evidence type="ECO:0000313" key="2">
    <source>
        <dbReference type="EMBL" id="MBL0428371.1"/>
    </source>
</evidence>
<dbReference type="EMBL" id="JAEQND010000017">
    <property type="protein sequence ID" value="MBL0428371.1"/>
    <property type="molecule type" value="Genomic_DNA"/>
</dbReference>
<feature type="region of interest" description="Disordered" evidence="1">
    <location>
        <begin position="1"/>
        <end position="47"/>
    </location>
</feature>
<proteinExistence type="predicted"/>
<reference evidence="2 3" key="1">
    <citation type="journal article" date="2017" name="Int. J. Syst. Evol. Microbiol.">
        <title>Ramlibacter alkalitolerans sp. nov., alkali-tolerant bacterium isolated from soil of ginseng.</title>
        <authorList>
            <person name="Lee D.H."/>
            <person name="Cha C.J."/>
        </authorList>
    </citation>
    <scope>NUCLEOTIDE SEQUENCE [LARGE SCALE GENOMIC DNA]</scope>
    <source>
        <strain evidence="2 3">KACC 19305</strain>
    </source>
</reference>
<evidence type="ECO:0000256" key="1">
    <source>
        <dbReference type="SAM" id="MobiDB-lite"/>
    </source>
</evidence>
<keyword evidence="3" id="KW-1185">Reference proteome</keyword>
<gene>
    <name evidence="2" type="ORF">JI746_24925</name>
</gene>
<feature type="compositionally biased region" description="Low complexity" evidence="1">
    <location>
        <begin position="13"/>
        <end position="23"/>
    </location>
</feature>
<accession>A0ABS1JWY8</accession>
<protein>
    <submittedName>
        <fullName evidence="2">Uncharacterized protein</fullName>
    </submittedName>
</protein>
<comment type="caution">
    <text evidence="2">The sequence shown here is derived from an EMBL/GenBank/DDBJ whole genome shotgun (WGS) entry which is preliminary data.</text>
</comment>
<dbReference type="RefSeq" id="WP_201693001.1">
    <property type="nucleotide sequence ID" value="NZ_JAEQND010000017.1"/>
</dbReference>
<organism evidence="2 3">
    <name type="scientific">Ramlibacter alkalitolerans</name>
    <dbReference type="NCBI Taxonomy" id="2039631"/>
    <lineage>
        <taxon>Bacteria</taxon>
        <taxon>Pseudomonadati</taxon>
        <taxon>Pseudomonadota</taxon>
        <taxon>Betaproteobacteria</taxon>
        <taxon>Burkholderiales</taxon>
        <taxon>Comamonadaceae</taxon>
        <taxon>Ramlibacter</taxon>
    </lineage>
</organism>
<dbReference type="Proteomes" id="UP000622707">
    <property type="component" value="Unassembled WGS sequence"/>
</dbReference>